<evidence type="ECO:0000313" key="1">
    <source>
        <dbReference type="EMBL" id="URE29666.1"/>
    </source>
</evidence>
<evidence type="ECO:0000313" key="2">
    <source>
        <dbReference type="Proteomes" id="UP001055439"/>
    </source>
</evidence>
<proteinExistence type="predicted"/>
<dbReference type="InterPro" id="IPR026847">
    <property type="entry name" value="VPS13"/>
</dbReference>
<gene>
    <name evidence="1" type="ORF">MUK42_14081</name>
</gene>
<name>A0A9E7H8G7_9LILI</name>
<dbReference type="EMBL" id="CP097510">
    <property type="protein sequence ID" value="URE29666.1"/>
    <property type="molecule type" value="Genomic_DNA"/>
</dbReference>
<keyword evidence="2" id="KW-1185">Reference proteome</keyword>
<accession>A0A9E7H8G7</accession>
<dbReference type="Proteomes" id="UP001055439">
    <property type="component" value="Chromosome 8"/>
</dbReference>
<dbReference type="PANTHER" id="PTHR16166">
    <property type="entry name" value="VACUOLAR PROTEIN SORTING-ASSOCIATED PROTEIN VPS13"/>
    <property type="match status" value="1"/>
</dbReference>
<dbReference type="GO" id="GO:0045053">
    <property type="term" value="P:protein retention in Golgi apparatus"/>
    <property type="evidence" value="ECO:0007669"/>
    <property type="project" value="TreeGrafter"/>
</dbReference>
<reference evidence="1" key="1">
    <citation type="submission" date="2022-05" db="EMBL/GenBank/DDBJ databases">
        <title>The Musa troglodytarum L. genome provides insights into the mechanism of non-climacteric behaviour and enrichment of carotenoids.</title>
        <authorList>
            <person name="Wang J."/>
        </authorList>
    </citation>
    <scope>NUCLEOTIDE SEQUENCE</scope>
    <source>
        <tissue evidence="1">Leaf</tissue>
    </source>
</reference>
<protein>
    <submittedName>
        <fullName evidence="1">Vacuolar protein</fullName>
    </submittedName>
</protein>
<organism evidence="1 2">
    <name type="scientific">Musa troglodytarum</name>
    <name type="common">fe'i banana</name>
    <dbReference type="NCBI Taxonomy" id="320322"/>
    <lineage>
        <taxon>Eukaryota</taxon>
        <taxon>Viridiplantae</taxon>
        <taxon>Streptophyta</taxon>
        <taxon>Embryophyta</taxon>
        <taxon>Tracheophyta</taxon>
        <taxon>Spermatophyta</taxon>
        <taxon>Magnoliopsida</taxon>
        <taxon>Liliopsida</taxon>
        <taxon>Zingiberales</taxon>
        <taxon>Musaceae</taxon>
        <taxon>Musa</taxon>
    </lineage>
</organism>
<dbReference type="GO" id="GO:0006623">
    <property type="term" value="P:protein targeting to vacuole"/>
    <property type="evidence" value="ECO:0007669"/>
    <property type="project" value="TreeGrafter"/>
</dbReference>
<dbReference type="PANTHER" id="PTHR16166:SF143">
    <property type="entry name" value="PROTEIN SORTING-ASSOCIATED PROTEIN, PUTATIVE (DUF1162)-RELATED"/>
    <property type="match status" value="1"/>
</dbReference>
<sequence length="336" mass="37441">MSTSRGWCVGTLLHCVTHVELRCRPREFGVLAMWFHYAVHVELWCWPRGVGMSATWLRCVAHMELRVLYVDCNVNKSGKLDGAPQYDISVEIATLDLSFNEIQLQQFMSLWDYFSICTLRRKICCQKYVKLYKRKLELLQQDQLVSKDILQELEEMDKECDIDDILSYRSLAEQKLEELLINSEVPVSVKSAQEENQNGEQTSTKARSWLNWLSLGMLGAGGTSDTGSFAGVVSDDIIKDIYEATEFHPASSLSGDSSIRSGSCSSSLLLLPLRCCDAAAALPLRICDVVTAVASQNIMEKKNQSDIVSGGEEEEVSILIIASAHADVPLLLGSVF</sequence>
<dbReference type="OrthoDB" id="428159at2759"/>
<dbReference type="AlphaFoldDB" id="A0A9E7H8G7"/>